<evidence type="ECO:0000313" key="9">
    <source>
        <dbReference type="Proteomes" id="UP001530400"/>
    </source>
</evidence>
<comment type="subcellular location">
    <subcellularLocation>
        <location evidence="1">Cytoplasm</location>
        <location evidence="1">Cytoskeleton</location>
    </subcellularLocation>
</comment>
<evidence type="ECO:0000259" key="7">
    <source>
        <dbReference type="PROSITE" id="PS51230"/>
    </source>
</evidence>
<dbReference type="EMBL" id="JALLPJ020000812">
    <property type="protein sequence ID" value="KAL3782299.1"/>
    <property type="molecule type" value="Genomic_DNA"/>
</dbReference>
<feature type="region of interest" description="Disordered" evidence="6">
    <location>
        <begin position="1"/>
        <end position="99"/>
    </location>
</feature>
<dbReference type="InterPro" id="IPR027328">
    <property type="entry name" value="MAPRE"/>
</dbReference>
<keyword evidence="2" id="KW-0963">Cytoplasm</keyword>
<sequence>MNHREGYDAVAVRARGKGGKGVERSKGGGGGTRPSVSSAAVKPHVAVPSVANSSSSRPSSSSSRPTFSSSTSRTTAAASSRKDKENIANASTSFAMSPKPTLDNHALIKSIQEQAQSLKSIHKLCLDVANSERDFYWNKLRGIELLCQVYKEKEEGGAEGVELGGEAMTMIEKAFRVMHAEECDNIPVDEDGNVSGYFCLFFNNDASCMVNCASNINCYFIL</sequence>
<evidence type="ECO:0000256" key="3">
    <source>
        <dbReference type="ARBA" id="ARBA00022701"/>
    </source>
</evidence>
<keyword evidence="9" id="KW-1185">Reference proteome</keyword>
<dbReference type="AlphaFoldDB" id="A0ABD3P3H8"/>
<evidence type="ECO:0000256" key="2">
    <source>
        <dbReference type="ARBA" id="ARBA00022490"/>
    </source>
</evidence>
<evidence type="ECO:0000313" key="8">
    <source>
        <dbReference type="EMBL" id="KAL3782299.1"/>
    </source>
</evidence>
<gene>
    <name evidence="8" type="ORF">ACHAWO_009329</name>
</gene>
<proteinExistence type="predicted"/>
<keyword evidence="4" id="KW-0206">Cytoskeleton</keyword>
<dbReference type="GO" id="GO:0005874">
    <property type="term" value="C:microtubule"/>
    <property type="evidence" value="ECO:0007669"/>
    <property type="project" value="UniProtKB-KW"/>
</dbReference>
<organism evidence="8 9">
    <name type="scientific">Cyclotella atomus</name>
    <dbReference type="NCBI Taxonomy" id="382360"/>
    <lineage>
        <taxon>Eukaryota</taxon>
        <taxon>Sar</taxon>
        <taxon>Stramenopiles</taxon>
        <taxon>Ochrophyta</taxon>
        <taxon>Bacillariophyta</taxon>
        <taxon>Coscinodiscophyceae</taxon>
        <taxon>Thalassiosirophycidae</taxon>
        <taxon>Stephanodiscales</taxon>
        <taxon>Stephanodiscaceae</taxon>
        <taxon>Cyclotella</taxon>
    </lineage>
</organism>
<dbReference type="SUPFAM" id="SSF140612">
    <property type="entry name" value="EB1 dimerisation domain-like"/>
    <property type="match status" value="1"/>
</dbReference>
<dbReference type="Proteomes" id="UP001530400">
    <property type="component" value="Unassembled WGS sequence"/>
</dbReference>
<evidence type="ECO:0000256" key="1">
    <source>
        <dbReference type="ARBA" id="ARBA00004245"/>
    </source>
</evidence>
<keyword evidence="3 5" id="KW-0493">Microtubule</keyword>
<feature type="domain" description="EB1 C-terminal" evidence="7">
    <location>
        <begin position="104"/>
        <end position="187"/>
    </location>
</feature>
<dbReference type="PANTHER" id="PTHR10623">
    <property type="entry name" value="MICROTUBULE-ASSOCIATED PROTEIN RP/EB FAMILY MEMBER"/>
    <property type="match status" value="1"/>
</dbReference>
<evidence type="ECO:0000256" key="6">
    <source>
        <dbReference type="SAM" id="MobiDB-lite"/>
    </source>
</evidence>
<evidence type="ECO:0000256" key="4">
    <source>
        <dbReference type="ARBA" id="ARBA00023212"/>
    </source>
</evidence>
<dbReference type="Pfam" id="PF03271">
    <property type="entry name" value="EB1"/>
    <property type="match status" value="1"/>
</dbReference>
<dbReference type="InterPro" id="IPR036133">
    <property type="entry name" value="EB1_C_sf"/>
</dbReference>
<comment type="caution">
    <text evidence="8">The sequence shown here is derived from an EMBL/GenBank/DDBJ whole genome shotgun (WGS) entry which is preliminary data.</text>
</comment>
<evidence type="ECO:0000256" key="5">
    <source>
        <dbReference type="PROSITE-ProRule" id="PRU00576"/>
    </source>
</evidence>
<dbReference type="Gene3D" id="1.20.5.1430">
    <property type="match status" value="1"/>
</dbReference>
<reference evidence="8 9" key="1">
    <citation type="submission" date="2024-10" db="EMBL/GenBank/DDBJ databases">
        <title>Updated reference genomes for cyclostephanoid diatoms.</title>
        <authorList>
            <person name="Roberts W.R."/>
            <person name="Alverson A.J."/>
        </authorList>
    </citation>
    <scope>NUCLEOTIDE SEQUENCE [LARGE SCALE GENOMIC DNA]</scope>
    <source>
        <strain evidence="8 9">AJA010-31</strain>
    </source>
</reference>
<name>A0ABD3P3H8_9STRA</name>
<dbReference type="PROSITE" id="PS51230">
    <property type="entry name" value="EB1_C"/>
    <property type="match status" value="1"/>
</dbReference>
<feature type="compositionally biased region" description="Low complexity" evidence="6">
    <location>
        <begin position="45"/>
        <end position="79"/>
    </location>
</feature>
<protein>
    <recommendedName>
        <fullName evidence="7">EB1 C-terminal domain-containing protein</fullName>
    </recommendedName>
</protein>
<dbReference type="InterPro" id="IPR004953">
    <property type="entry name" value="EB1_C"/>
</dbReference>
<accession>A0ABD3P3H8</accession>